<dbReference type="Gene3D" id="3.40.50.150">
    <property type="entry name" value="Vaccinia Virus protein VP39"/>
    <property type="match status" value="1"/>
</dbReference>
<dbReference type="Pfam" id="PF13649">
    <property type="entry name" value="Methyltransf_25"/>
    <property type="match status" value="1"/>
</dbReference>
<name>A0ABD5E3D7_9ACTN</name>
<dbReference type="SUPFAM" id="SSF53335">
    <property type="entry name" value="S-adenosyl-L-methionine-dependent methyltransferases"/>
    <property type="match status" value="1"/>
</dbReference>
<dbReference type="Proteomes" id="UP001183607">
    <property type="component" value="Unassembled WGS sequence"/>
</dbReference>
<proteinExistence type="predicted"/>
<dbReference type="AlphaFoldDB" id="A0ABD5E3D7"/>
<dbReference type="InterPro" id="IPR041698">
    <property type="entry name" value="Methyltransf_25"/>
</dbReference>
<gene>
    <name evidence="2" type="ORF">RM574_08405</name>
</gene>
<comment type="caution">
    <text evidence="2">The sequence shown here is derived from an EMBL/GenBank/DDBJ whole genome shotgun (WGS) entry which is preliminary data.</text>
</comment>
<keyword evidence="2" id="KW-0808">Transferase</keyword>
<keyword evidence="2" id="KW-0489">Methyltransferase</keyword>
<dbReference type="EMBL" id="JAVRER010000009">
    <property type="protein sequence ID" value="MDT0415511.1"/>
    <property type="molecule type" value="Genomic_DNA"/>
</dbReference>
<dbReference type="GO" id="GO:0032259">
    <property type="term" value="P:methylation"/>
    <property type="evidence" value="ECO:0007669"/>
    <property type="project" value="UniProtKB-KW"/>
</dbReference>
<dbReference type="RefSeq" id="WP_093853176.1">
    <property type="nucleotide sequence ID" value="NZ_JAVRER010000009.1"/>
</dbReference>
<dbReference type="CDD" id="cd02440">
    <property type="entry name" value="AdoMet_MTases"/>
    <property type="match status" value="1"/>
</dbReference>
<dbReference type="InterPro" id="IPR029063">
    <property type="entry name" value="SAM-dependent_MTases_sf"/>
</dbReference>
<dbReference type="PANTHER" id="PTHR43591">
    <property type="entry name" value="METHYLTRANSFERASE"/>
    <property type="match status" value="1"/>
</dbReference>
<protein>
    <submittedName>
        <fullName evidence="2">Class I SAM-dependent methyltransferase</fullName>
        <ecNumber evidence="2">2.1.-.-</ecNumber>
    </submittedName>
</protein>
<evidence type="ECO:0000313" key="2">
    <source>
        <dbReference type="EMBL" id="MDT0415511.1"/>
    </source>
</evidence>
<dbReference type="GO" id="GO:0008168">
    <property type="term" value="F:methyltransferase activity"/>
    <property type="evidence" value="ECO:0007669"/>
    <property type="project" value="UniProtKB-KW"/>
</dbReference>
<feature type="domain" description="Methyltransferase" evidence="1">
    <location>
        <begin position="60"/>
        <end position="158"/>
    </location>
</feature>
<organism evidence="2 3">
    <name type="scientific">Streptomyces evansiae</name>
    <dbReference type="NCBI Taxonomy" id="3075535"/>
    <lineage>
        <taxon>Bacteria</taxon>
        <taxon>Bacillati</taxon>
        <taxon>Actinomycetota</taxon>
        <taxon>Actinomycetes</taxon>
        <taxon>Kitasatosporales</taxon>
        <taxon>Streptomycetaceae</taxon>
        <taxon>Streptomyces</taxon>
    </lineage>
</organism>
<sequence>MFTSQGPTLRELATQALSSVEQGYDLLAPKFDATPFRTPEPWLHAVTKALRPLGPFDDGLDLCTGTGAGLRTLLPLCRRRVTGVDFSAGMLEVARTVAARTHPVTGPPAVDWVRADAMALPFREGYDLAVSFGAFGHFLPDDRPRLFARVRQSLRPGGVLAFPLAAPLSASTSAWWAASGFDAAMRLRNALRRPPFVMYYRTWPYSAVRGDLLRAGFTERLVPLDDFGHRPDGTPRAALLVARKL</sequence>
<evidence type="ECO:0000313" key="3">
    <source>
        <dbReference type="Proteomes" id="UP001183607"/>
    </source>
</evidence>
<evidence type="ECO:0000259" key="1">
    <source>
        <dbReference type="Pfam" id="PF13649"/>
    </source>
</evidence>
<accession>A0ABD5E3D7</accession>
<reference evidence="3" key="1">
    <citation type="submission" date="2023-07" db="EMBL/GenBank/DDBJ databases">
        <title>30 novel species of actinomycetes from the DSMZ collection.</title>
        <authorList>
            <person name="Nouioui I."/>
        </authorList>
    </citation>
    <scope>NUCLEOTIDE SEQUENCE [LARGE SCALE GENOMIC DNA]</scope>
    <source>
        <strain evidence="3">DSM 41982</strain>
    </source>
</reference>
<dbReference type="EC" id="2.1.-.-" evidence="2"/>